<dbReference type="SUPFAM" id="SSF51445">
    <property type="entry name" value="(Trans)glycosidases"/>
    <property type="match status" value="1"/>
</dbReference>
<feature type="domain" description="Glycoside hydrolase family 3 N-terminal" evidence="3">
    <location>
        <begin position="42"/>
        <end position="232"/>
    </location>
</feature>
<reference evidence="4" key="1">
    <citation type="submission" date="2020-10" db="EMBL/GenBank/DDBJ databases">
        <authorList>
            <person name="Gilroy R."/>
        </authorList>
    </citation>
    <scope>NUCLEOTIDE SEQUENCE</scope>
    <source>
        <strain evidence="4">ChiSjej5B23-6657</strain>
    </source>
</reference>
<dbReference type="PRINTS" id="PR00133">
    <property type="entry name" value="GLHYDRLASE3"/>
</dbReference>
<organism evidence="4 5">
    <name type="scientific">Candidatus Pullilachnospira gallistercoris</name>
    <dbReference type="NCBI Taxonomy" id="2840911"/>
    <lineage>
        <taxon>Bacteria</taxon>
        <taxon>Bacillati</taxon>
        <taxon>Bacillota</taxon>
        <taxon>Clostridia</taxon>
        <taxon>Lachnospirales</taxon>
        <taxon>Lachnospiraceae</taxon>
        <taxon>Lachnospiraceae incertae sedis</taxon>
        <taxon>Candidatus Pullilachnospira</taxon>
    </lineage>
</organism>
<name>A0A9D1JAE1_9FIRM</name>
<dbReference type="EMBL" id="DVHM01000057">
    <property type="protein sequence ID" value="HIR70370.1"/>
    <property type="molecule type" value="Genomic_DNA"/>
</dbReference>
<comment type="caution">
    <text evidence="4">The sequence shown here is derived from an EMBL/GenBank/DDBJ whole genome shotgun (WGS) entry which is preliminary data.</text>
</comment>
<evidence type="ECO:0000313" key="5">
    <source>
        <dbReference type="Proteomes" id="UP000823912"/>
    </source>
</evidence>
<dbReference type="InterPro" id="IPR017853">
    <property type="entry name" value="GH"/>
</dbReference>
<dbReference type="PANTHER" id="PTHR42715">
    <property type="entry name" value="BETA-GLUCOSIDASE"/>
    <property type="match status" value="1"/>
</dbReference>
<feature type="non-terminal residue" evidence="4">
    <location>
        <position position="1"/>
    </location>
</feature>
<proteinExistence type="inferred from homology"/>
<dbReference type="InterPro" id="IPR050288">
    <property type="entry name" value="Cellulose_deg_GH3"/>
</dbReference>
<reference evidence="4" key="2">
    <citation type="journal article" date="2021" name="PeerJ">
        <title>Extensive microbial diversity within the chicken gut microbiome revealed by metagenomics and culture.</title>
        <authorList>
            <person name="Gilroy R."/>
            <person name="Ravi A."/>
            <person name="Getino M."/>
            <person name="Pursley I."/>
            <person name="Horton D.L."/>
            <person name="Alikhan N.F."/>
            <person name="Baker D."/>
            <person name="Gharbi K."/>
            <person name="Hall N."/>
            <person name="Watson M."/>
            <person name="Adriaenssens E.M."/>
            <person name="Foster-Nyarko E."/>
            <person name="Jarju S."/>
            <person name="Secka A."/>
            <person name="Antonio M."/>
            <person name="Oren A."/>
            <person name="Chaudhuri R.R."/>
            <person name="La Ragione R."/>
            <person name="Hildebrand F."/>
            <person name="Pallen M.J."/>
        </authorList>
    </citation>
    <scope>NUCLEOTIDE SEQUENCE</scope>
    <source>
        <strain evidence="4">ChiSjej5B23-6657</strain>
    </source>
</reference>
<protein>
    <submittedName>
        <fullName evidence="4">Glycoside hydrolase family 3 protein</fullName>
    </submittedName>
</protein>
<comment type="similarity">
    <text evidence="1">Belongs to the glycosyl hydrolase 3 family.</text>
</comment>
<dbReference type="GO" id="GO:0005975">
    <property type="term" value="P:carbohydrate metabolic process"/>
    <property type="evidence" value="ECO:0007669"/>
    <property type="project" value="InterPro"/>
</dbReference>
<dbReference type="Proteomes" id="UP000823912">
    <property type="component" value="Unassembled WGS sequence"/>
</dbReference>
<dbReference type="InterPro" id="IPR036962">
    <property type="entry name" value="Glyco_hydro_3_N_sf"/>
</dbReference>
<evidence type="ECO:0000256" key="2">
    <source>
        <dbReference type="ARBA" id="ARBA00022801"/>
    </source>
</evidence>
<gene>
    <name evidence="4" type="ORF">IAA55_03720</name>
</gene>
<dbReference type="Gene3D" id="3.20.20.300">
    <property type="entry name" value="Glycoside hydrolase, family 3, N-terminal domain"/>
    <property type="match status" value="1"/>
</dbReference>
<dbReference type="GO" id="GO:0004553">
    <property type="term" value="F:hydrolase activity, hydrolyzing O-glycosyl compounds"/>
    <property type="evidence" value="ECO:0007669"/>
    <property type="project" value="InterPro"/>
</dbReference>
<sequence length="386" mass="42234">LRLVTGIANETPHPVENRMKKKVSFTKAPTSSGQTTGQYVETLGIPNSYMTDGPAGLHIIGFPTAGWPVGIPLAQTWNLDILEKVGDGFGIEMTAYHQTVVLGPGMNIHRDPLCGRCFEYYSEDPLVSGKCAAAFTKGVQSHRGCKVSIKHFACNDQELDRATSNSSVSQRALREIYLKGFEIAVRESQPGTIMTSYNCINGRHSSENKELLEHIVRGEWGFEGLFMTDWGSQSYKPSDMHAGNDLIMGGLQVEYFESALYGTDPVFTEDGSVDEIVNMAYGGMMRQAVENWGAFLPQAGGKDSYTVTVAAGTELGERAKKRVEEGSATVTENADGTKTVTYHGIKRGRHLPLGDVQRCAMDVLKYLMSSLAWDDMMASMGEQEKA</sequence>
<evidence type="ECO:0000259" key="3">
    <source>
        <dbReference type="Pfam" id="PF00933"/>
    </source>
</evidence>
<evidence type="ECO:0000256" key="1">
    <source>
        <dbReference type="ARBA" id="ARBA00005336"/>
    </source>
</evidence>
<accession>A0A9D1JAE1</accession>
<dbReference type="Pfam" id="PF00933">
    <property type="entry name" value="Glyco_hydro_3"/>
    <property type="match status" value="1"/>
</dbReference>
<evidence type="ECO:0000313" key="4">
    <source>
        <dbReference type="EMBL" id="HIR70370.1"/>
    </source>
</evidence>
<dbReference type="InterPro" id="IPR001764">
    <property type="entry name" value="Glyco_hydro_3_N"/>
</dbReference>
<keyword evidence="2 4" id="KW-0378">Hydrolase</keyword>
<dbReference type="AlphaFoldDB" id="A0A9D1JAE1"/>
<dbReference type="PANTHER" id="PTHR42715:SF10">
    <property type="entry name" value="BETA-GLUCOSIDASE"/>
    <property type="match status" value="1"/>
</dbReference>